<reference evidence="4 5" key="1">
    <citation type="journal article" date="2017" name="Int. J. Syst. Evol. Microbiol.">
        <title>Arachidicoccus ginsenosidivorans sp. nov., with ginsenoside-converting activity isolated from ginseng cultivating soil.</title>
        <authorList>
            <person name="Siddiqi M.Z."/>
            <person name="Aslam Z."/>
            <person name="Im W.T."/>
        </authorList>
    </citation>
    <scope>NUCLEOTIDE SEQUENCE [LARGE SCALE GENOMIC DNA]</scope>
    <source>
        <strain evidence="4 5">Gsoil 809</strain>
    </source>
</reference>
<protein>
    <submittedName>
        <fullName evidence="4">Class I SAM-dependent methyltransferase</fullName>
    </submittedName>
</protein>
<dbReference type="PANTHER" id="PTHR43861:SF1">
    <property type="entry name" value="TRANS-ACONITATE 2-METHYLTRANSFERASE"/>
    <property type="match status" value="1"/>
</dbReference>
<dbReference type="AlphaFoldDB" id="A0A5B8VQZ5"/>
<evidence type="ECO:0000313" key="5">
    <source>
        <dbReference type="Proteomes" id="UP000321291"/>
    </source>
</evidence>
<dbReference type="Gene3D" id="3.40.50.150">
    <property type="entry name" value="Vaccinia Virus protein VP39"/>
    <property type="match status" value="1"/>
</dbReference>
<evidence type="ECO:0000256" key="2">
    <source>
        <dbReference type="ARBA" id="ARBA00022679"/>
    </source>
</evidence>
<evidence type="ECO:0000313" key="4">
    <source>
        <dbReference type="EMBL" id="QEC73025.1"/>
    </source>
</evidence>
<dbReference type="SUPFAM" id="SSF53335">
    <property type="entry name" value="S-adenosyl-L-methionine-dependent methyltransferases"/>
    <property type="match status" value="1"/>
</dbReference>
<accession>A0A5B8VQZ5</accession>
<dbReference type="GO" id="GO:0008168">
    <property type="term" value="F:methyltransferase activity"/>
    <property type="evidence" value="ECO:0007669"/>
    <property type="project" value="UniProtKB-KW"/>
</dbReference>
<organism evidence="4 5">
    <name type="scientific">Arachidicoccus ginsenosidivorans</name>
    <dbReference type="NCBI Taxonomy" id="496057"/>
    <lineage>
        <taxon>Bacteria</taxon>
        <taxon>Pseudomonadati</taxon>
        <taxon>Bacteroidota</taxon>
        <taxon>Chitinophagia</taxon>
        <taxon>Chitinophagales</taxon>
        <taxon>Chitinophagaceae</taxon>
        <taxon>Arachidicoccus</taxon>
    </lineage>
</organism>
<evidence type="ECO:0000256" key="1">
    <source>
        <dbReference type="ARBA" id="ARBA00022603"/>
    </source>
</evidence>
<dbReference type="Proteomes" id="UP000321291">
    <property type="component" value="Chromosome"/>
</dbReference>
<dbReference type="KEGG" id="agi:FSB73_16405"/>
<dbReference type="GO" id="GO:0032259">
    <property type="term" value="P:methylation"/>
    <property type="evidence" value="ECO:0007669"/>
    <property type="project" value="UniProtKB-KW"/>
</dbReference>
<feature type="domain" description="Methyltransferase" evidence="3">
    <location>
        <begin position="55"/>
        <end position="153"/>
    </location>
</feature>
<keyword evidence="2 4" id="KW-0808">Transferase</keyword>
<dbReference type="OrthoDB" id="9770553at2"/>
<dbReference type="EMBL" id="CP042434">
    <property type="protein sequence ID" value="QEC73025.1"/>
    <property type="molecule type" value="Genomic_DNA"/>
</dbReference>
<dbReference type="InterPro" id="IPR041698">
    <property type="entry name" value="Methyltransf_25"/>
</dbReference>
<dbReference type="CDD" id="cd02440">
    <property type="entry name" value="AdoMet_MTases"/>
    <property type="match status" value="1"/>
</dbReference>
<name>A0A5B8VQZ5_9BACT</name>
<evidence type="ECO:0000259" key="3">
    <source>
        <dbReference type="Pfam" id="PF13649"/>
    </source>
</evidence>
<dbReference type="Pfam" id="PF13649">
    <property type="entry name" value="Methyltransf_25"/>
    <property type="match status" value="1"/>
</dbReference>
<proteinExistence type="predicted"/>
<gene>
    <name evidence="4" type="ORF">FSB73_16405</name>
</gene>
<keyword evidence="5" id="KW-1185">Reference proteome</keyword>
<keyword evidence="1 4" id="KW-0489">Methyltransferase</keyword>
<dbReference type="InterPro" id="IPR029063">
    <property type="entry name" value="SAM-dependent_MTases_sf"/>
</dbReference>
<dbReference type="PANTHER" id="PTHR43861">
    <property type="entry name" value="TRANS-ACONITATE 2-METHYLTRANSFERASE-RELATED"/>
    <property type="match status" value="1"/>
</dbReference>
<sequence length="240" mass="27303">MMEKSTIQQIEARFDKDVERFSKLETGQQTTLDASLNLELITEGIVRCYPKLGRVLDIGCGAGNFAVKLAQKRPDIQVTLSDLSLPMLNRAKERVSPLTSGAVQTIKGDFRTADFGQQKYDVIIATAVLHHLRDDKDWEAAFSKLYNLLSDQGSIWIFDLVHQADQGLQAYFYEDLYGSYLTSLKDADYRDHVFAYIEKEDTPRSLIYQLNLLEKTGFKRVDVLHKNLCFASFVGFKSVK</sequence>